<proteinExistence type="predicted"/>
<dbReference type="Gene3D" id="4.10.60.10">
    <property type="entry name" value="Zinc finger, CCHC-type"/>
    <property type="match status" value="1"/>
</dbReference>
<dbReference type="SMART" id="SM00343">
    <property type="entry name" value="ZnF_C2HC"/>
    <property type="match status" value="1"/>
</dbReference>
<evidence type="ECO:0000313" key="4">
    <source>
        <dbReference type="Proteomes" id="UP000272942"/>
    </source>
</evidence>
<name>A0A183A3R4_9TREM</name>
<organism evidence="5">
    <name type="scientific">Echinostoma caproni</name>
    <dbReference type="NCBI Taxonomy" id="27848"/>
    <lineage>
        <taxon>Eukaryota</taxon>
        <taxon>Metazoa</taxon>
        <taxon>Spiralia</taxon>
        <taxon>Lophotrochozoa</taxon>
        <taxon>Platyhelminthes</taxon>
        <taxon>Trematoda</taxon>
        <taxon>Digenea</taxon>
        <taxon>Plagiorchiida</taxon>
        <taxon>Echinostomata</taxon>
        <taxon>Echinostomatoidea</taxon>
        <taxon>Echinostomatidae</taxon>
        <taxon>Echinostoma</taxon>
    </lineage>
</organism>
<reference evidence="5" key="1">
    <citation type="submission" date="2016-06" db="UniProtKB">
        <authorList>
            <consortium name="WormBaseParasite"/>
        </authorList>
    </citation>
    <scope>IDENTIFICATION</scope>
</reference>
<reference evidence="3 4" key="2">
    <citation type="submission" date="2018-11" db="EMBL/GenBank/DDBJ databases">
        <authorList>
            <consortium name="Pathogen Informatics"/>
        </authorList>
    </citation>
    <scope>NUCLEOTIDE SEQUENCE [LARGE SCALE GENOMIC DNA]</scope>
    <source>
        <strain evidence="3 4">Egypt</strain>
    </source>
</reference>
<dbReference type="SUPFAM" id="SSF57756">
    <property type="entry name" value="Retrovirus zinc finger-like domains"/>
    <property type="match status" value="1"/>
</dbReference>
<keyword evidence="4" id="KW-1185">Reference proteome</keyword>
<evidence type="ECO:0000313" key="5">
    <source>
        <dbReference type="WBParaSite" id="ECPE_0000159901-mRNA-1"/>
    </source>
</evidence>
<protein>
    <submittedName>
        <fullName evidence="5">CCHC-type domain-containing protein</fullName>
    </submittedName>
</protein>
<dbReference type="GO" id="GO:0003676">
    <property type="term" value="F:nucleic acid binding"/>
    <property type="evidence" value="ECO:0007669"/>
    <property type="project" value="InterPro"/>
</dbReference>
<dbReference type="InterPro" id="IPR001878">
    <property type="entry name" value="Znf_CCHC"/>
</dbReference>
<dbReference type="Proteomes" id="UP000272942">
    <property type="component" value="Unassembled WGS sequence"/>
</dbReference>
<dbReference type="OrthoDB" id="6247559at2759"/>
<keyword evidence="1" id="KW-0863">Zinc-finger</keyword>
<dbReference type="AlphaFoldDB" id="A0A183A3R4"/>
<evidence type="ECO:0000259" key="2">
    <source>
        <dbReference type="PROSITE" id="PS50158"/>
    </source>
</evidence>
<evidence type="ECO:0000256" key="1">
    <source>
        <dbReference type="PROSITE-ProRule" id="PRU00047"/>
    </source>
</evidence>
<dbReference type="GO" id="GO:0008270">
    <property type="term" value="F:zinc ion binding"/>
    <property type="evidence" value="ECO:0007669"/>
    <property type="project" value="UniProtKB-KW"/>
</dbReference>
<dbReference type="PROSITE" id="PS50158">
    <property type="entry name" value="ZF_CCHC"/>
    <property type="match status" value="1"/>
</dbReference>
<keyword evidence="1" id="KW-0479">Metal-binding</keyword>
<sequence>MWLSWPTDRGKLRAFRAFLQSRARAVLDAARRGPEKMEWAAAKDVLIAGFDTPGDRHEALRLFKMPQLGVGFDPRSHVVALPGLLDRALPTLDENARSELLVKRFTESFPEDIRKKAKLINVARTMDVMTLAEVVREFIDQEIAAVQTHEVLKDEPPEDVKATVDRLTGEVTALKSNFERKKNTNACFHCGRRGHWRRNCPERYNNNNNINNVYFTKPVKHAQGMITCAE</sequence>
<gene>
    <name evidence="3" type="ORF">ECPE_LOCUS1599</name>
</gene>
<dbReference type="WBParaSite" id="ECPE_0000159901-mRNA-1">
    <property type="protein sequence ID" value="ECPE_0000159901-mRNA-1"/>
    <property type="gene ID" value="ECPE_0000159901"/>
</dbReference>
<keyword evidence="1" id="KW-0862">Zinc</keyword>
<dbReference type="EMBL" id="UZAN01011564">
    <property type="protein sequence ID" value="VDP42192.1"/>
    <property type="molecule type" value="Genomic_DNA"/>
</dbReference>
<dbReference type="Pfam" id="PF00098">
    <property type="entry name" value="zf-CCHC"/>
    <property type="match status" value="1"/>
</dbReference>
<feature type="domain" description="CCHC-type" evidence="2">
    <location>
        <begin position="187"/>
        <end position="202"/>
    </location>
</feature>
<dbReference type="InterPro" id="IPR036875">
    <property type="entry name" value="Znf_CCHC_sf"/>
</dbReference>
<evidence type="ECO:0000313" key="3">
    <source>
        <dbReference type="EMBL" id="VDP42192.1"/>
    </source>
</evidence>
<accession>A0A183A3R4</accession>